<feature type="repeat" description="TPR" evidence="1">
    <location>
        <begin position="199"/>
        <end position="232"/>
    </location>
</feature>
<keyword evidence="1" id="KW-0802">TPR repeat</keyword>
<name>A0A9W9G0A4_9EURO</name>
<evidence type="ECO:0000313" key="4">
    <source>
        <dbReference type="Proteomes" id="UP001149074"/>
    </source>
</evidence>
<dbReference type="OrthoDB" id="438641at2759"/>
<proteinExistence type="predicted"/>
<dbReference type="PROSITE" id="PS50280">
    <property type="entry name" value="SET"/>
    <property type="match status" value="1"/>
</dbReference>
<dbReference type="InterPro" id="IPR011990">
    <property type="entry name" value="TPR-like_helical_dom_sf"/>
</dbReference>
<dbReference type="Gene3D" id="1.25.40.10">
    <property type="entry name" value="Tetratricopeptide repeat domain"/>
    <property type="match status" value="1"/>
</dbReference>
<dbReference type="SMART" id="SM00028">
    <property type="entry name" value="TPR"/>
    <property type="match status" value="2"/>
</dbReference>
<protein>
    <recommendedName>
        <fullName evidence="2">SET domain-containing protein</fullName>
    </recommendedName>
</protein>
<reference evidence="3" key="1">
    <citation type="submission" date="2022-11" db="EMBL/GenBank/DDBJ databases">
        <authorList>
            <person name="Petersen C."/>
        </authorList>
    </citation>
    <scope>NUCLEOTIDE SEQUENCE</scope>
    <source>
        <strain evidence="3">IBT 30761</strain>
    </source>
</reference>
<evidence type="ECO:0000313" key="3">
    <source>
        <dbReference type="EMBL" id="KAJ5109764.1"/>
    </source>
</evidence>
<dbReference type="Pfam" id="PF13432">
    <property type="entry name" value="TPR_16"/>
    <property type="match status" value="1"/>
</dbReference>
<dbReference type="PANTHER" id="PTHR47643:SF2">
    <property type="entry name" value="TPR DOMAIN PROTEIN (AFU_ORTHOLOGUE AFUA_5G12710)"/>
    <property type="match status" value="1"/>
</dbReference>
<comment type="caution">
    <text evidence="3">The sequence shown here is derived from an EMBL/GenBank/DDBJ whole genome shotgun (WGS) entry which is preliminary data.</text>
</comment>
<dbReference type="SUPFAM" id="SSF82199">
    <property type="entry name" value="SET domain"/>
    <property type="match status" value="1"/>
</dbReference>
<dbReference type="GeneID" id="81353882"/>
<feature type="domain" description="SET" evidence="2">
    <location>
        <begin position="347"/>
        <end position="546"/>
    </location>
</feature>
<accession>A0A9W9G0A4</accession>
<dbReference type="AlphaFoldDB" id="A0A9W9G0A4"/>
<dbReference type="EMBL" id="JAPQKI010000003">
    <property type="protein sequence ID" value="KAJ5109764.1"/>
    <property type="molecule type" value="Genomic_DNA"/>
</dbReference>
<gene>
    <name evidence="3" type="ORF">N7532_002409</name>
</gene>
<dbReference type="InterPro" id="IPR053209">
    <property type="entry name" value="Gramillin-biosynth_MTr"/>
</dbReference>
<dbReference type="RefSeq" id="XP_056477875.1">
    <property type="nucleotide sequence ID" value="XM_056614903.1"/>
</dbReference>
<dbReference type="InterPro" id="IPR046341">
    <property type="entry name" value="SET_dom_sf"/>
</dbReference>
<dbReference type="Gene3D" id="2.170.270.10">
    <property type="entry name" value="SET domain"/>
    <property type="match status" value="1"/>
</dbReference>
<evidence type="ECO:0000256" key="1">
    <source>
        <dbReference type="PROSITE-ProRule" id="PRU00339"/>
    </source>
</evidence>
<keyword evidence="4" id="KW-1185">Reference proteome</keyword>
<dbReference type="Proteomes" id="UP001149074">
    <property type="component" value="Unassembled WGS sequence"/>
</dbReference>
<evidence type="ECO:0000259" key="2">
    <source>
        <dbReference type="PROSITE" id="PS50280"/>
    </source>
</evidence>
<dbReference type="Pfam" id="PF13181">
    <property type="entry name" value="TPR_8"/>
    <property type="match status" value="1"/>
</dbReference>
<reference evidence="3" key="2">
    <citation type="journal article" date="2023" name="IMA Fungus">
        <title>Comparative genomic study of the Penicillium genus elucidates a diverse pangenome and 15 lateral gene transfer events.</title>
        <authorList>
            <person name="Petersen C."/>
            <person name="Sorensen T."/>
            <person name="Nielsen M.R."/>
            <person name="Sondergaard T.E."/>
            <person name="Sorensen J.L."/>
            <person name="Fitzpatrick D.A."/>
            <person name="Frisvad J.C."/>
            <person name="Nielsen K.L."/>
        </authorList>
    </citation>
    <scope>NUCLEOTIDE SEQUENCE</scope>
    <source>
        <strain evidence="3">IBT 30761</strain>
    </source>
</reference>
<dbReference type="SUPFAM" id="SSF48452">
    <property type="entry name" value="TPR-like"/>
    <property type="match status" value="1"/>
</dbReference>
<dbReference type="Pfam" id="PF00856">
    <property type="entry name" value="SET"/>
    <property type="match status" value="1"/>
</dbReference>
<dbReference type="PANTHER" id="PTHR47643">
    <property type="entry name" value="TPR DOMAIN PROTEIN (AFU_ORTHOLOGUE AFUA_5G12710)"/>
    <property type="match status" value="1"/>
</dbReference>
<sequence length="718" mass="80330">MEIFDVSADPFYIGVLQEYKERRLKAREKMGKAAVPGRPREDIIREFKLLQHENINKPGAATTSEPAVLPMPYETCWTPLHWLSKIMVSDLRLGTHHWGCYLLLRTVTPADVETGSRVIVEDEKGDVIPLELHHQGTELSGAQKLAEGSVLGVKKPYVQVVGNAYHVRVDHLSDVKFLPKFDELVPVSWSDTSTKYKEPTDWKLAGKGAFDRGDYRSAIDCYSKALTLSPSNDLANTIQLDRAMAFLKTHQFDAALDDIEATLRGPEQSETALFRKALTLYHLGRFKESCDIHDLLGKKYPGSPLARHERASARLAEQESGRYDFKEMQLEASKRRPPHLDNASYIGPVALKETGKLKKTRRLRMRLFTTEAVKAGDLLLCEKAFAHAFPGSDISSGVNLLLNPEPEQATIGTQGKLLDMTTQKLYKNPSLSSTFADLYGHKFNPVACQDVDGRSIVNTFHAQRIIQLHSFGCPLSSRESHVAAVSSLTAARQFHKKFFICGIWSLASYIKHSCLSNARRSFIGDMMIVRATQDIAADTEVTISFQTPLAANLEETAVSLKYRGYKYTPGLLASTRTGEVGFQRIEEIISKIADTYDRPASKIPRLALWAPYLALARAYLHKGKFENAIESALKYLEALGYVIDGFDVPTTSNTSLIVQKWGMMTDSNVGCWLILSSAYHEVAPSLESQAIEYAKISYRICVGEDETFFETYYETEGE</sequence>
<organism evidence="3 4">
    <name type="scientific">Penicillium argentinense</name>
    <dbReference type="NCBI Taxonomy" id="1131581"/>
    <lineage>
        <taxon>Eukaryota</taxon>
        <taxon>Fungi</taxon>
        <taxon>Dikarya</taxon>
        <taxon>Ascomycota</taxon>
        <taxon>Pezizomycotina</taxon>
        <taxon>Eurotiomycetes</taxon>
        <taxon>Eurotiomycetidae</taxon>
        <taxon>Eurotiales</taxon>
        <taxon>Aspergillaceae</taxon>
        <taxon>Penicillium</taxon>
    </lineage>
</organism>
<dbReference type="InterPro" id="IPR001214">
    <property type="entry name" value="SET_dom"/>
</dbReference>
<dbReference type="PROSITE" id="PS50005">
    <property type="entry name" value="TPR"/>
    <property type="match status" value="1"/>
</dbReference>
<dbReference type="InterPro" id="IPR019734">
    <property type="entry name" value="TPR_rpt"/>
</dbReference>